<proteinExistence type="predicted"/>
<feature type="compositionally biased region" description="Low complexity" evidence="1">
    <location>
        <begin position="41"/>
        <end position="56"/>
    </location>
</feature>
<dbReference type="AlphaFoldDB" id="A0A813E2Y0"/>
<accession>A0A813E2Y0</accession>
<reference evidence="2" key="1">
    <citation type="submission" date="2021-02" db="EMBL/GenBank/DDBJ databases">
        <authorList>
            <person name="Dougan E. K."/>
            <person name="Rhodes N."/>
            <person name="Thang M."/>
            <person name="Chan C."/>
        </authorList>
    </citation>
    <scope>NUCLEOTIDE SEQUENCE</scope>
</reference>
<feature type="compositionally biased region" description="Low complexity" evidence="1">
    <location>
        <begin position="67"/>
        <end position="82"/>
    </location>
</feature>
<evidence type="ECO:0000313" key="2">
    <source>
        <dbReference type="EMBL" id="CAE8595367.1"/>
    </source>
</evidence>
<evidence type="ECO:0000256" key="1">
    <source>
        <dbReference type="SAM" id="MobiDB-lite"/>
    </source>
</evidence>
<name>A0A813E2Y0_POLGL</name>
<organism evidence="2 3">
    <name type="scientific">Polarella glacialis</name>
    <name type="common">Dinoflagellate</name>
    <dbReference type="NCBI Taxonomy" id="89957"/>
    <lineage>
        <taxon>Eukaryota</taxon>
        <taxon>Sar</taxon>
        <taxon>Alveolata</taxon>
        <taxon>Dinophyceae</taxon>
        <taxon>Suessiales</taxon>
        <taxon>Suessiaceae</taxon>
        <taxon>Polarella</taxon>
    </lineage>
</organism>
<feature type="compositionally biased region" description="Low complexity" evidence="1">
    <location>
        <begin position="10"/>
        <end position="31"/>
    </location>
</feature>
<keyword evidence="3" id="KW-1185">Reference proteome</keyword>
<evidence type="ECO:0000313" key="3">
    <source>
        <dbReference type="Proteomes" id="UP000654075"/>
    </source>
</evidence>
<sequence length="108" mass="12320">MGWLAYTLRNNMNNNNNNNNNTAIENQSNNNRNKRKHRNNRNYQNNRNNKNNNNNNIIQDSLKENSSRCTQPSSSSGSRQGSEIAKKTESTAVLLTVLLAKLCMSYTD</sequence>
<gene>
    <name evidence="2" type="ORF">PGLA1383_LOCUS13880</name>
</gene>
<dbReference type="Proteomes" id="UP000654075">
    <property type="component" value="Unassembled WGS sequence"/>
</dbReference>
<protein>
    <submittedName>
        <fullName evidence="2">Uncharacterized protein</fullName>
    </submittedName>
</protein>
<dbReference type="EMBL" id="CAJNNV010007799">
    <property type="protein sequence ID" value="CAE8595367.1"/>
    <property type="molecule type" value="Genomic_DNA"/>
</dbReference>
<comment type="caution">
    <text evidence="2">The sequence shown here is derived from an EMBL/GenBank/DDBJ whole genome shotgun (WGS) entry which is preliminary data.</text>
</comment>
<feature type="region of interest" description="Disordered" evidence="1">
    <location>
        <begin position="9"/>
        <end position="90"/>
    </location>
</feature>